<dbReference type="OrthoDB" id="2403626at2"/>
<dbReference type="GO" id="GO:0022857">
    <property type="term" value="F:transmembrane transporter activity"/>
    <property type="evidence" value="ECO:0007669"/>
    <property type="project" value="InterPro"/>
</dbReference>
<proteinExistence type="predicted"/>
<reference evidence="8 9" key="1">
    <citation type="journal article" date="2018" name="J. Microbiol.">
        <title>Salicibibacter kimchii gen. nov., sp. nov., a moderately halophilic and alkalitolerant bacterium in the family Bacillaceae, isolated from kimchi.</title>
        <authorList>
            <person name="Jang J.Y."/>
            <person name="Oh Y.J."/>
            <person name="Lim S.K."/>
            <person name="Park H.K."/>
            <person name="Lee C."/>
            <person name="Kim J.Y."/>
            <person name="Lee M.A."/>
            <person name="Choi H.J."/>
        </authorList>
    </citation>
    <scope>NUCLEOTIDE SEQUENCE [LARGE SCALE GENOMIC DNA]</scope>
    <source>
        <strain evidence="8 9">NKC1-1</strain>
    </source>
</reference>
<dbReference type="AlphaFoldDB" id="A0A345BW30"/>
<evidence type="ECO:0000256" key="6">
    <source>
        <dbReference type="SAM" id="Phobius"/>
    </source>
</evidence>
<feature type="transmembrane region" description="Helical" evidence="6">
    <location>
        <begin position="12"/>
        <end position="32"/>
    </location>
</feature>
<evidence type="ECO:0000256" key="5">
    <source>
        <dbReference type="ARBA" id="ARBA00023136"/>
    </source>
</evidence>
<feature type="transmembrane region" description="Helical" evidence="6">
    <location>
        <begin position="52"/>
        <end position="84"/>
    </location>
</feature>
<keyword evidence="9" id="KW-1185">Reference proteome</keyword>
<protein>
    <submittedName>
        <fullName evidence="8">MFS transporter</fullName>
    </submittedName>
</protein>
<feature type="transmembrane region" description="Helical" evidence="6">
    <location>
        <begin position="171"/>
        <end position="189"/>
    </location>
</feature>
<dbReference type="InterPro" id="IPR020846">
    <property type="entry name" value="MFS_dom"/>
</dbReference>
<dbReference type="EMBL" id="CP031092">
    <property type="protein sequence ID" value="AXF55161.1"/>
    <property type="molecule type" value="Genomic_DNA"/>
</dbReference>
<keyword evidence="3 6" id="KW-0812">Transmembrane</keyword>
<evidence type="ECO:0000256" key="4">
    <source>
        <dbReference type="ARBA" id="ARBA00022989"/>
    </source>
</evidence>
<feature type="transmembrane region" description="Helical" evidence="6">
    <location>
        <begin position="141"/>
        <end position="159"/>
    </location>
</feature>
<evidence type="ECO:0000313" key="9">
    <source>
        <dbReference type="Proteomes" id="UP000252100"/>
    </source>
</evidence>
<sequence>MGPLLGGVLTEQWGWNYLFLLPFAVLLILPIVRRNLPFEDILKVKFDTPGAILVAVSVGGVLMFVTSGIYTALIFSIPAMFLLWKHVHKAEIPFVQPELLHNRGYLLLLVMPFTSFFMNFATLFTIPILLAELFNQGPLQIGLIIFPGAILAAFTANLAGKVIDRKGPLNVIRAGLAFLLISYILFAFFANISPYASLAIIIIAISGSNILLASATNEVSRTLPSKLIGAGMGVVQLGQFVGGAFGAGVAGMLISVQQHFPPDEVFRNLFFVFIGWMIIAHVIFQLYLRSKNSDRKHSHANTLPS</sequence>
<dbReference type="RefSeq" id="WP_114370895.1">
    <property type="nucleotide sequence ID" value="NZ_CP031092.1"/>
</dbReference>
<feature type="transmembrane region" description="Helical" evidence="6">
    <location>
        <begin position="227"/>
        <end position="254"/>
    </location>
</feature>
<evidence type="ECO:0000256" key="1">
    <source>
        <dbReference type="ARBA" id="ARBA00004651"/>
    </source>
</evidence>
<dbReference type="GO" id="GO:0005886">
    <property type="term" value="C:plasma membrane"/>
    <property type="evidence" value="ECO:0007669"/>
    <property type="project" value="UniProtKB-SubCell"/>
</dbReference>
<dbReference type="PANTHER" id="PTHR42718">
    <property type="entry name" value="MAJOR FACILITATOR SUPERFAMILY MULTIDRUG TRANSPORTER MFSC"/>
    <property type="match status" value="1"/>
</dbReference>
<dbReference type="PANTHER" id="PTHR42718:SF9">
    <property type="entry name" value="MAJOR FACILITATOR SUPERFAMILY MULTIDRUG TRANSPORTER MFSC"/>
    <property type="match status" value="1"/>
</dbReference>
<feature type="domain" description="Major facilitator superfamily (MFS) profile" evidence="7">
    <location>
        <begin position="1"/>
        <end position="293"/>
    </location>
</feature>
<dbReference type="PRINTS" id="PR01036">
    <property type="entry name" value="TCRTETB"/>
</dbReference>
<dbReference type="InterPro" id="IPR036259">
    <property type="entry name" value="MFS_trans_sf"/>
</dbReference>
<keyword evidence="4 6" id="KW-1133">Transmembrane helix</keyword>
<accession>A0A345BW30</accession>
<keyword evidence="5 6" id="KW-0472">Membrane</keyword>
<dbReference type="SUPFAM" id="SSF103473">
    <property type="entry name" value="MFS general substrate transporter"/>
    <property type="match status" value="1"/>
</dbReference>
<evidence type="ECO:0000256" key="2">
    <source>
        <dbReference type="ARBA" id="ARBA00022448"/>
    </source>
</evidence>
<dbReference type="PROSITE" id="PS50850">
    <property type="entry name" value="MFS"/>
    <property type="match status" value="1"/>
</dbReference>
<evidence type="ECO:0000256" key="3">
    <source>
        <dbReference type="ARBA" id="ARBA00022692"/>
    </source>
</evidence>
<keyword evidence="2" id="KW-0813">Transport</keyword>
<feature type="transmembrane region" description="Helical" evidence="6">
    <location>
        <begin position="105"/>
        <end position="129"/>
    </location>
</feature>
<dbReference type="InterPro" id="IPR011701">
    <property type="entry name" value="MFS"/>
</dbReference>
<name>A0A345BW30_9BACI</name>
<dbReference type="Gene3D" id="1.20.1250.20">
    <property type="entry name" value="MFS general substrate transporter like domains"/>
    <property type="match status" value="1"/>
</dbReference>
<gene>
    <name evidence="8" type="ORF">DT065_03430</name>
</gene>
<dbReference type="KEGG" id="rue:DT065_03430"/>
<evidence type="ECO:0000313" key="8">
    <source>
        <dbReference type="EMBL" id="AXF55161.1"/>
    </source>
</evidence>
<evidence type="ECO:0000259" key="7">
    <source>
        <dbReference type="PROSITE" id="PS50850"/>
    </source>
</evidence>
<dbReference type="Proteomes" id="UP000252100">
    <property type="component" value="Chromosome"/>
</dbReference>
<dbReference type="Pfam" id="PF07690">
    <property type="entry name" value="MFS_1"/>
    <property type="match status" value="1"/>
</dbReference>
<organism evidence="8 9">
    <name type="scientific">Salicibibacter kimchii</name>
    <dbReference type="NCBI Taxonomy" id="2099786"/>
    <lineage>
        <taxon>Bacteria</taxon>
        <taxon>Bacillati</taxon>
        <taxon>Bacillota</taxon>
        <taxon>Bacilli</taxon>
        <taxon>Bacillales</taxon>
        <taxon>Bacillaceae</taxon>
        <taxon>Salicibibacter</taxon>
    </lineage>
</organism>
<feature type="transmembrane region" description="Helical" evidence="6">
    <location>
        <begin position="266"/>
        <end position="288"/>
    </location>
</feature>
<feature type="transmembrane region" description="Helical" evidence="6">
    <location>
        <begin position="195"/>
        <end position="215"/>
    </location>
</feature>
<comment type="subcellular location">
    <subcellularLocation>
        <location evidence="1">Cell membrane</location>
        <topology evidence="1">Multi-pass membrane protein</topology>
    </subcellularLocation>
</comment>